<gene>
    <name evidence="6" type="ORF">CH333_04860</name>
</gene>
<dbReference type="GO" id="GO:0090599">
    <property type="term" value="F:alpha-glucosidase activity"/>
    <property type="evidence" value="ECO:0007669"/>
    <property type="project" value="TreeGrafter"/>
</dbReference>
<dbReference type="Proteomes" id="UP000215215">
    <property type="component" value="Unassembled WGS sequence"/>
</dbReference>
<reference evidence="6 7" key="1">
    <citation type="submission" date="2017-07" db="EMBL/GenBank/DDBJ databases">
        <title>Recovery of genomes from metagenomes via a dereplication, aggregation, and scoring strategy.</title>
        <authorList>
            <person name="Sieber C.M."/>
            <person name="Probst A.J."/>
            <person name="Sharrar A."/>
            <person name="Thomas B.C."/>
            <person name="Hess M."/>
            <person name="Tringe S.G."/>
            <person name="Banfield J.F."/>
        </authorList>
    </citation>
    <scope>NUCLEOTIDE SEQUENCE [LARGE SCALE GENOMIC DNA]</scope>
    <source>
        <strain evidence="6">JGI_Cruoil_03_44_89</strain>
    </source>
</reference>
<evidence type="ECO:0000256" key="2">
    <source>
        <dbReference type="RuleBase" id="RU361185"/>
    </source>
</evidence>
<feature type="domain" description="Glycosyl hydrolase family 31 C-terminal" evidence="5">
    <location>
        <begin position="571"/>
        <end position="656"/>
    </location>
</feature>
<keyword evidence="2" id="KW-0326">Glycosidase</keyword>
<evidence type="ECO:0000313" key="7">
    <source>
        <dbReference type="Proteomes" id="UP000215215"/>
    </source>
</evidence>
<evidence type="ECO:0000259" key="4">
    <source>
        <dbReference type="Pfam" id="PF17137"/>
    </source>
</evidence>
<dbReference type="AlphaFoldDB" id="A0A235BTY9"/>
<evidence type="ECO:0000313" key="6">
    <source>
        <dbReference type="EMBL" id="OYD15788.1"/>
    </source>
</evidence>
<dbReference type="EMBL" id="NOZQ01000102">
    <property type="protein sequence ID" value="OYD15788.1"/>
    <property type="molecule type" value="Genomic_DNA"/>
</dbReference>
<feature type="domain" description="DUF5110" evidence="4">
    <location>
        <begin position="672"/>
        <end position="746"/>
    </location>
</feature>
<dbReference type="SUPFAM" id="SSF51445">
    <property type="entry name" value="(Trans)glycosidases"/>
    <property type="match status" value="1"/>
</dbReference>
<name>A0A235BTY9_UNCW3</name>
<dbReference type="GO" id="GO:0006491">
    <property type="term" value="P:N-glycan processing"/>
    <property type="evidence" value="ECO:0007669"/>
    <property type="project" value="TreeGrafter"/>
</dbReference>
<comment type="similarity">
    <text evidence="1 2">Belongs to the glycosyl hydrolase 31 family.</text>
</comment>
<dbReference type="Gene3D" id="3.20.20.80">
    <property type="entry name" value="Glycosidases"/>
    <property type="match status" value="1"/>
</dbReference>
<dbReference type="InterPro" id="IPR017853">
    <property type="entry name" value="GH"/>
</dbReference>
<evidence type="ECO:0000259" key="3">
    <source>
        <dbReference type="Pfam" id="PF01055"/>
    </source>
</evidence>
<accession>A0A235BTY9</accession>
<proteinExistence type="inferred from homology"/>
<dbReference type="GO" id="GO:0005975">
    <property type="term" value="P:carbohydrate metabolic process"/>
    <property type="evidence" value="ECO:0007669"/>
    <property type="project" value="InterPro"/>
</dbReference>
<protein>
    <submittedName>
        <fullName evidence="6">Uncharacterized protein</fullName>
    </submittedName>
</protein>
<dbReference type="InterPro" id="IPR048395">
    <property type="entry name" value="Glyco_hydro_31_C"/>
</dbReference>
<dbReference type="InterPro" id="IPR033403">
    <property type="entry name" value="DUF5110"/>
</dbReference>
<comment type="caution">
    <text evidence="6">The sequence shown here is derived from an EMBL/GenBank/DDBJ whole genome shotgun (WGS) entry which is preliminary data.</text>
</comment>
<dbReference type="InterPro" id="IPR013780">
    <property type="entry name" value="Glyco_hydro_b"/>
</dbReference>
<dbReference type="Pfam" id="PF01055">
    <property type="entry name" value="Glyco_hydro_31_2nd"/>
    <property type="match status" value="1"/>
</dbReference>
<dbReference type="PANTHER" id="PTHR22762:SF89">
    <property type="entry name" value="ALPHA-XYLOSIDASE"/>
    <property type="match status" value="1"/>
</dbReference>
<dbReference type="PANTHER" id="PTHR22762">
    <property type="entry name" value="ALPHA-GLUCOSIDASE"/>
    <property type="match status" value="1"/>
</dbReference>
<feature type="domain" description="Glycoside hydrolase family 31 TIM barrel" evidence="3">
    <location>
        <begin position="263"/>
        <end position="563"/>
    </location>
</feature>
<keyword evidence="2" id="KW-0378">Hydrolase</keyword>
<dbReference type="InterPro" id="IPR000322">
    <property type="entry name" value="Glyco_hydro_31_TIM"/>
</dbReference>
<sequence length="806" mass="94069">MKSSEKFRILEDGNKIIIGPARFSLITPHLIRLEYSRDGRFEDRPTIRAINLPKSIKFKELRHEGKFFILEGEHIRVKYLPGDTPFSADNLAVSWNAGNMRGEWKPGGEDFKNLGGIFVGLDHVDKGIIATGVHPASLNNEEKRGEFDLWHTWWDSQSFLARKWGMDVKETQLSLEYIIKYHLKELPEKIKKEIKKRLKFPPGLLSRSGYFVLNESDSAVFETKTKWLDSPPSENYQNWYFFAYGRNYFLGLKNFVSLCGRIPLIPRWAFGSWYSVWKDLCDEDYKKIVEQYHKHKLPLDVLVVDMNWHINGWDGWDWNKANFPEPEEFIRWVHSQNLKVTLNLHCESIPTEDSHFIPFCEGMGIAPDKFKETTYKFNFTQRREAEAFLKTMPEPNERKGIDFFWLDVWQNRTENVGVNEVLWTNHLFHTHMERDLNKRGLILGRYGGIGSHRYPAFFSGDALSQWEVLEHEIDVSARAGNVGVNYLSHDLGGFKRTLPDDDLPLLDPELYIRWMQFGALNPIMRIHSHHGIREPWSYGEKVLEIVRKAYELHISLVPYFYHLSRQAYDEGIPTIGPLYLYYPDDEEAYNHPTEYLIGGRILVTPVCRPGNIRSIYLPRGRFYSLVDGKIYDGPTELNMYVPLEKIPLFIKAGSILPRQKFVERVGTSVPDPLVFDVYPGADDSKNAVHQLNLYEDDGESLKYRSERFSRLPIAFRNEDGKISLSVKPIEGAYRNMPARRSFEIWINFVERPVKVRVDRQGIKEFDDLTTSETGYKYFKETKRLEIKVGRKPVSRPWKVEVDFGIA</sequence>
<dbReference type="Pfam" id="PF17137">
    <property type="entry name" value="DUF5110"/>
    <property type="match status" value="1"/>
</dbReference>
<organism evidence="6 7">
    <name type="scientific">candidate division WOR-3 bacterium JGI_Cruoil_03_44_89</name>
    <dbReference type="NCBI Taxonomy" id="1973748"/>
    <lineage>
        <taxon>Bacteria</taxon>
        <taxon>Bacteria division WOR-3</taxon>
    </lineage>
</organism>
<evidence type="ECO:0000256" key="1">
    <source>
        <dbReference type="ARBA" id="ARBA00007806"/>
    </source>
</evidence>
<dbReference type="Gene3D" id="2.60.40.1180">
    <property type="entry name" value="Golgi alpha-mannosidase II"/>
    <property type="match status" value="2"/>
</dbReference>
<dbReference type="Pfam" id="PF21365">
    <property type="entry name" value="Glyco_hydro_31_3rd"/>
    <property type="match status" value="1"/>
</dbReference>
<dbReference type="SUPFAM" id="SSF51011">
    <property type="entry name" value="Glycosyl hydrolase domain"/>
    <property type="match status" value="1"/>
</dbReference>
<evidence type="ECO:0000259" key="5">
    <source>
        <dbReference type="Pfam" id="PF21365"/>
    </source>
</evidence>